<evidence type="ECO:0000313" key="2">
    <source>
        <dbReference type="Proteomes" id="UP000189229"/>
    </source>
</evidence>
<reference evidence="1 2" key="1">
    <citation type="submission" date="2017-02" db="EMBL/GenBank/DDBJ databases">
        <title>Complete genome sequences of Mycobacterium kansasii strains isolated from rhesus macaques.</title>
        <authorList>
            <person name="Panda A."/>
            <person name="Nagaraj S."/>
            <person name="Zhao X."/>
            <person name="Tettelin H."/>
            <person name="Detolla L.J."/>
        </authorList>
    </citation>
    <scope>NUCLEOTIDE SEQUENCE [LARGE SCALE GENOMIC DNA]</scope>
    <source>
        <strain evidence="1 2">11-3813</strain>
    </source>
</reference>
<evidence type="ECO:0000313" key="1">
    <source>
        <dbReference type="EMBL" id="OOK63405.1"/>
    </source>
</evidence>
<gene>
    <name evidence="1" type="ORF">BZL30_9484</name>
</gene>
<dbReference type="AlphaFoldDB" id="A0A1V3W8W3"/>
<proteinExistence type="predicted"/>
<organism evidence="1 2">
    <name type="scientific">Mycobacterium kansasii</name>
    <dbReference type="NCBI Taxonomy" id="1768"/>
    <lineage>
        <taxon>Bacteria</taxon>
        <taxon>Bacillati</taxon>
        <taxon>Actinomycetota</taxon>
        <taxon>Actinomycetes</taxon>
        <taxon>Mycobacteriales</taxon>
        <taxon>Mycobacteriaceae</taxon>
        <taxon>Mycobacterium</taxon>
    </lineage>
</organism>
<name>A0A1V3W8W3_MYCKA</name>
<keyword evidence="1" id="KW-0808">Transferase</keyword>
<dbReference type="Proteomes" id="UP000189229">
    <property type="component" value="Unassembled WGS sequence"/>
</dbReference>
<accession>A0A1V3W8W3</accession>
<comment type="caution">
    <text evidence="1">The sequence shown here is derived from an EMBL/GenBank/DDBJ whole genome shotgun (WGS) entry which is preliminary data.</text>
</comment>
<protein>
    <submittedName>
        <fullName evidence="1">Putative acetyltransferase</fullName>
    </submittedName>
</protein>
<dbReference type="EMBL" id="MVBM01000019">
    <property type="protein sequence ID" value="OOK63405.1"/>
    <property type="molecule type" value="Genomic_DNA"/>
</dbReference>
<dbReference type="GO" id="GO:0016740">
    <property type="term" value="F:transferase activity"/>
    <property type="evidence" value="ECO:0007669"/>
    <property type="project" value="UniProtKB-KW"/>
</dbReference>
<sequence length="84" mass="9448">MDSPRPTAAAALVLIGATVTAAREFLPYQALTGFAATHRRFPVDGQLRSWRRNRHFTQGAPPSPLQHTWSLGVEEQYYIACRCY</sequence>